<dbReference type="Gene3D" id="3.40.920.10">
    <property type="entry name" value="Pyruvate-ferredoxin oxidoreductase, PFOR, domain III"/>
    <property type="match status" value="1"/>
</dbReference>
<evidence type="ECO:0000259" key="4">
    <source>
        <dbReference type="Pfam" id="PF01855"/>
    </source>
</evidence>
<keyword evidence="1" id="KW-0560">Oxidoreductase</keyword>
<evidence type="ECO:0000256" key="1">
    <source>
        <dbReference type="ARBA" id="ARBA00023002"/>
    </source>
</evidence>
<sequence length="611" mass="66117">MPATPSTEAKPTRRTDPRPLVNDFSIQVATANGSGSQSSNSVLLRSIFQMGVPVSGKNLFPSNIAGLPTWFTIRASAEGWVARKKETDLLVAMNAETARDDVLGLDPGAVVVYDAPLGLSSVRDDLVFYPVPFDKVIEGVTTEAKIRKLLRNMAYVGVLARLLDIELAEVERAIGKQFGKKAKARDLNVAAARAGFEHAATLEKRDGLRIRRMDATGGKIIVDGNSAAALGALFGGVTVVAWYPITPSSSLVETLIGYLRQYRTGPDGKATFAVVQAEDELAAIGMVIGAGWAGARAMTASAGPGISLMSEFAGLGYYAEVPAVIFDVQRVGPSTGLPTRTSQGDVLSTALLSHGDTQHVLLFPGSVEECFTMGVEAFDLAERLQTPVFVMTDLDLGMNNWMADPFPYPERPLDRGKVLSKEDLDRLGEFARYKDVDGDGIGWRTLPGTDHPKAAYFTRGTGHDETAAYSESPVVFEQNMERLARKLDTARALVPPPVVHGDGKARIGIVAYGSSDFAVEEARVQLAREAGLETDYLRVRGYPFAREVHAFVERHERVYVVEQNRDGQLAALLKLDLAPEVVPRLRSIAHVHGLPLDARSVTDELRSMEGR</sequence>
<name>A0ABM7X0P4_9BACT</name>
<accession>A0ABM7X0P4</accession>
<feature type="domain" description="Pyruvate flavodoxin/ferredoxin oxidoreductase pyrimidine binding" evidence="4">
    <location>
        <begin position="231"/>
        <end position="393"/>
    </location>
</feature>
<dbReference type="SUPFAM" id="SSF52922">
    <property type="entry name" value="TK C-terminal domain-like"/>
    <property type="match status" value="1"/>
</dbReference>
<evidence type="ECO:0000256" key="2">
    <source>
        <dbReference type="SAM" id="MobiDB-lite"/>
    </source>
</evidence>
<dbReference type="CDD" id="cd07034">
    <property type="entry name" value="TPP_PYR_PFOR_IOR-alpha_like"/>
    <property type="match status" value="1"/>
</dbReference>
<dbReference type="NCBIfam" id="TIGR03710">
    <property type="entry name" value="OAFO_sf"/>
    <property type="match status" value="1"/>
</dbReference>
<dbReference type="InterPro" id="IPR002869">
    <property type="entry name" value="Pyrv_flavodox_OxRed_cen"/>
</dbReference>
<dbReference type="InterPro" id="IPR029061">
    <property type="entry name" value="THDP-binding"/>
</dbReference>
<feature type="domain" description="Pyruvate/ketoisovalerate oxidoreductase catalytic" evidence="3">
    <location>
        <begin position="33"/>
        <end position="197"/>
    </location>
</feature>
<organism evidence="5 6">
    <name type="scientific">Anaeromyxobacter oryzae</name>
    <dbReference type="NCBI Taxonomy" id="2918170"/>
    <lineage>
        <taxon>Bacteria</taxon>
        <taxon>Pseudomonadati</taxon>
        <taxon>Myxococcota</taxon>
        <taxon>Myxococcia</taxon>
        <taxon>Myxococcales</taxon>
        <taxon>Cystobacterineae</taxon>
        <taxon>Anaeromyxobacteraceae</taxon>
        <taxon>Anaeromyxobacter</taxon>
    </lineage>
</organism>
<evidence type="ECO:0000313" key="5">
    <source>
        <dbReference type="EMBL" id="BDG05345.1"/>
    </source>
</evidence>
<dbReference type="RefSeq" id="WP_248354062.1">
    <property type="nucleotide sequence ID" value="NZ_AP025591.1"/>
</dbReference>
<keyword evidence="6" id="KW-1185">Reference proteome</keyword>
<dbReference type="Proteomes" id="UP001162891">
    <property type="component" value="Chromosome"/>
</dbReference>
<protein>
    <submittedName>
        <fullName evidence="5">Pyruvate ferredoxin oxidoreductase</fullName>
    </submittedName>
</protein>
<evidence type="ECO:0000313" key="6">
    <source>
        <dbReference type="Proteomes" id="UP001162891"/>
    </source>
</evidence>
<dbReference type="InterPro" id="IPR009014">
    <property type="entry name" value="Transketo_C/PFOR_II"/>
</dbReference>
<proteinExistence type="predicted"/>
<dbReference type="InterPro" id="IPR002880">
    <property type="entry name" value="Pyrv_Fd/Flavodoxin_OxRdtase_N"/>
</dbReference>
<dbReference type="SUPFAM" id="SSF52518">
    <property type="entry name" value="Thiamin diphosphate-binding fold (THDP-binding)"/>
    <property type="match status" value="1"/>
</dbReference>
<dbReference type="Gene3D" id="3.40.50.920">
    <property type="match status" value="1"/>
</dbReference>
<dbReference type="PANTHER" id="PTHR32154">
    <property type="entry name" value="PYRUVATE-FLAVODOXIN OXIDOREDUCTASE-RELATED"/>
    <property type="match status" value="1"/>
</dbReference>
<evidence type="ECO:0000259" key="3">
    <source>
        <dbReference type="Pfam" id="PF01558"/>
    </source>
</evidence>
<dbReference type="Pfam" id="PF01558">
    <property type="entry name" value="POR"/>
    <property type="match status" value="1"/>
</dbReference>
<dbReference type="Pfam" id="PF01855">
    <property type="entry name" value="POR_N"/>
    <property type="match status" value="1"/>
</dbReference>
<gene>
    <name evidence="5" type="ORF">AMOR_43410</name>
</gene>
<dbReference type="InterPro" id="IPR019752">
    <property type="entry name" value="Pyrv/ketoisovalerate_OxRed_cat"/>
</dbReference>
<reference evidence="6" key="1">
    <citation type="journal article" date="2022" name="Int. J. Syst. Evol. Microbiol.">
        <title>Anaeromyxobacter oryzae sp. nov., Anaeromyxobacter diazotrophicus sp. nov. and Anaeromyxobacter paludicola sp. nov., isolated from paddy soils.</title>
        <authorList>
            <person name="Itoh H."/>
            <person name="Xu Z."/>
            <person name="Mise K."/>
            <person name="Masuda Y."/>
            <person name="Ushijima N."/>
            <person name="Hayakawa C."/>
            <person name="Shiratori Y."/>
            <person name="Senoo K."/>
        </authorList>
    </citation>
    <scope>NUCLEOTIDE SEQUENCE [LARGE SCALE GENOMIC DNA]</scope>
    <source>
        <strain evidence="6">Red232</strain>
    </source>
</reference>
<dbReference type="InterPro" id="IPR022367">
    <property type="entry name" value="2-oxoacid/accept_OxRdtase_asu"/>
</dbReference>
<dbReference type="Gene3D" id="3.40.50.970">
    <property type="match status" value="1"/>
</dbReference>
<dbReference type="SUPFAM" id="SSF53323">
    <property type="entry name" value="Pyruvate-ferredoxin oxidoreductase, PFOR, domain III"/>
    <property type="match status" value="1"/>
</dbReference>
<dbReference type="PANTHER" id="PTHR32154:SF29">
    <property type="entry name" value="BLR6743 PROTEIN"/>
    <property type="match status" value="1"/>
</dbReference>
<dbReference type="EMBL" id="AP025591">
    <property type="protein sequence ID" value="BDG05345.1"/>
    <property type="molecule type" value="Genomic_DNA"/>
</dbReference>
<feature type="region of interest" description="Disordered" evidence="2">
    <location>
        <begin position="1"/>
        <end position="21"/>
    </location>
</feature>
<dbReference type="InterPro" id="IPR050722">
    <property type="entry name" value="Pyruvate:ferred/Flavod_OxRd"/>
</dbReference>
<keyword evidence="5" id="KW-0670">Pyruvate</keyword>